<proteinExistence type="predicted"/>
<dbReference type="Proteomes" id="UP000254879">
    <property type="component" value="Unassembled WGS sequence"/>
</dbReference>
<gene>
    <name evidence="1" type="ORF">NCTC10815_02843</name>
</gene>
<dbReference type="AlphaFoldDB" id="A0A378MI30"/>
<sequence>MSYKTQLKSTINARRAVLEEAKSAVGRRRKQLVDENHKEIETLENTLINTESVLGSMISLCNEKSAQLREDF</sequence>
<dbReference type="EMBL" id="UGPG01000001">
    <property type="protein sequence ID" value="STY45464.1"/>
    <property type="molecule type" value="Genomic_DNA"/>
</dbReference>
<protein>
    <submittedName>
        <fullName evidence="1">Uncharacterized protein</fullName>
    </submittedName>
</protein>
<evidence type="ECO:0000313" key="1">
    <source>
        <dbReference type="EMBL" id="STY45464.1"/>
    </source>
</evidence>
<dbReference type="RefSeq" id="WP_143471294.1">
    <property type="nucleotide sequence ID" value="NZ_UGPG01000001.1"/>
</dbReference>
<name>A0A378MI30_LISGR</name>
<organism evidence="1 2">
    <name type="scientific">Listeria grayi</name>
    <name type="common">Listeria murrayi</name>
    <dbReference type="NCBI Taxonomy" id="1641"/>
    <lineage>
        <taxon>Bacteria</taxon>
        <taxon>Bacillati</taxon>
        <taxon>Bacillota</taxon>
        <taxon>Bacilli</taxon>
        <taxon>Bacillales</taxon>
        <taxon>Listeriaceae</taxon>
        <taxon>Listeria</taxon>
    </lineage>
</organism>
<reference evidence="1 2" key="1">
    <citation type="submission" date="2018-06" db="EMBL/GenBank/DDBJ databases">
        <authorList>
            <consortium name="Pathogen Informatics"/>
            <person name="Doyle S."/>
        </authorList>
    </citation>
    <scope>NUCLEOTIDE SEQUENCE [LARGE SCALE GENOMIC DNA]</scope>
    <source>
        <strain evidence="2">NCTC 10815</strain>
    </source>
</reference>
<evidence type="ECO:0000313" key="2">
    <source>
        <dbReference type="Proteomes" id="UP000254879"/>
    </source>
</evidence>
<accession>A0A378MI30</accession>